<sequence>MQYERDALIAGLIALAGLLKANPKLPIPVAPVVAHAFPDRGPDDEMRAEVDKVADLLGTEIDPAHTPYGHYQTAIEFGPVRYEFTAILAAARAHHDAVNSYRDSVQIDNA</sequence>
<comment type="caution">
    <text evidence="1">The sequence shown here is derived from an EMBL/GenBank/DDBJ whole genome shotgun (WGS) entry which is preliminary data.</text>
</comment>
<accession>A0ABV5NWL3</accession>
<keyword evidence="2" id="KW-1185">Reference proteome</keyword>
<name>A0ABV5NWL3_9ACTN</name>
<gene>
    <name evidence="1" type="ORF">ACFFR3_34860</name>
</gene>
<protein>
    <submittedName>
        <fullName evidence="1">Uncharacterized protein</fullName>
    </submittedName>
</protein>
<dbReference type="RefSeq" id="WP_345390579.1">
    <property type="nucleotide sequence ID" value="NZ_BAAAXS010000001.1"/>
</dbReference>
<evidence type="ECO:0000313" key="1">
    <source>
        <dbReference type="EMBL" id="MFB9474704.1"/>
    </source>
</evidence>
<evidence type="ECO:0000313" key="2">
    <source>
        <dbReference type="Proteomes" id="UP001589568"/>
    </source>
</evidence>
<proteinExistence type="predicted"/>
<dbReference type="Proteomes" id="UP001589568">
    <property type="component" value="Unassembled WGS sequence"/>
</dbReference>
<reference evidence="1 2" key="1">
    <citation type="submission" date="2024-09" db="EMBL/GenBank/DDBJ databases">
        <authorList>
            <person name="Sun Q."/>
            <person name="Mori K."/>
        </authorList>
    </citation>
    <scope>NUCLEOTIDE SEQUENCE [LARGE SCALE GENOMIC DNA]</scope>
    <source>
        <strain evidence="1 2">JCM 3324</strain>
    </source>
</reference>
<organism evidence="1 2">
    <name type="scientific">Nonomuraea salmonea</name>
    <dbReference type="NCBI Taxonomy" id="46181"/>
    <lineage>
        <taxon>Bacteria</taxon>
        <taxon>Bacillati</taxon>
        <taxon>Actinomycetota</taxon>
        <taxon>Actinomycetes</taxon>
        <taxon>Streptosporangiales</taxon>
        <taxon>Streptosporangiaceae</taxon>
        <taxon>Nonomuraea</taxon>
    </lineage>
</organism>
<dbReference type="EMBL" id="JBHMCF010000039">
    <property type="protein sequence ID" value="MFB9474704.1"/>
    <property type="molecule type" value="Genomic_DNA"/>
</dbReference>